<dbReference type="GO" id="GO:0070930">
    <property type="term" value="P:trans-translation-dependent protein tagging"/>
    <property type="evidence" value="ECO:0007669"/>
    <property type="project" value="TreeGrafter"/>
</dbReference>
<keyword evidence="1 3" id="KW-0963">Cytoplasm</keyword>
<keyword evidence="2 3" id="KW-0694">RNA-binding</keyword>
<evidence type="ECO:0000313" key="4">
    <source>
        <dbReference type="EMBL" id="OGD03090.1"/>
    </source>
</evidence>
<sequence length="146" mass="16677">MRVENRKAKFDYEIRDRVEAGIQLSGPEVKAAKLGQVDFGGAHAKIQSSKFKGQHEVWLVGMQIFPYKHADNTNYDPMRTRKLLLHQKEILGLQVKMRSAGLTLIPTALYTKSGLVKIELGLARGKRKYEKREKIKRRDLARETSG</sequence>
<dbReference type="STRING" id="1797259.A2989_02120"/>
<comment type="subcellular location">
    <subcellularLocation>
        <location evidence="3">Cytoplasm</location>
    </subcellularLocation>
    <text evidence="3">The tmRNA-SmpB complex associates with stalled 70S ribosomes.</text>
</comment>
<dbReference type="NCBIfam" id="NF003843">
    <property type="entry name" value="PRK05422.1"/>
    <property type="match status" value="1"/>
</dbReference>
<dbReference type="InterPro" id="IPR023620">
    <property type="entry name" value="SmpB"/>
</dbReference>
<dbReference type="PROSITE" id="PS01317">
    <property type="entry name" value="SSRP"/>
    <property type="match status" value="1"/>
</dbReference>
<dbReference type="PANTHER" id="PTHR30308">
    <property type="entry name" value="TMRNA-BINDING COMPONENT OF TRANS-TRANSLATION TAGGING COMPLEX"/>
    <property type="match status" value="1"/>
</dbReference>
<dbReference type="NCBIfam" id="TIGR00086">
    <property type="entry name" value="smpB"/>
    <property type="match status" value="1"/>
</dbReference>
<comment type="similarity">
    <text evidence="3">Belongs to the SmpB family.</text>
</comment>
<dbReference type="GO" id="GO:0005829">
    <property type="term" value="C:cytosol"/>
    <property type="evidence" value="ECO:0007669"/>
    <property type="project" value="TreeGrafter"/>
</dbReference>
<dbReference type="Pfam" id="PF01668">
    <property type="entry name" value="SmpB"/>
    <property type="match status" value="1"/>
</dbReference>
<dbReference type="AlphaFoldDB" id="A0A1F4Z9U2"/>
<gene>
    <name evidence="3" type="primary">smpB</name>
    <name evidence="4" type="ORF">A2989_02120</name>
</gene>
<dbReference type="EMBL" id="MEXN01000009">
    <property type="protein sequence ID" value="OGD03090.1"/>
    <property type="molecule type" value="Genomic_DNA"/>
</dbReference>
<dbReference type="Proteomes" id="UP000177080">
    <property type="component" value="Unassembled WGS sequence"/>
</dbReference>
<organism evidence="4 5">
    <name type="scientific">Candidatus Amesbacteria bacterium RIFCSPLOWO2_01_FULL_48_25</name>
    <dbReference type="NCBI Taxonomy" id="1797259"/>
    <lineage>
        <taxon>Bacteria</taxon>
        <taxon>Candidatus Amesiibacteriota</taxon>
    </lineage>
</organism>
<dbReference type="GO" id="GO:0003723">
    <property type="term" value="F:RNA binding"/>
    <property type="evidence" value="ECO:0007669"/>
    <property type="project" value="UniProtKB-UniRule"/>
</dbReference>
<dbReference type="Gene3D" id="2.40.280.10">
    <property type="match status" value="1"/>
</dbReference>
<comment type="caution">
    <text evidence="4">The sequence shown here is derived from an EMBL/GenBank/DDBJ whole genome shotgun (WGS) entry which is preliminary data.</text>
</comment>
<evidence type="ECO:0000313" key="5">
    <source>
        <dbReference type="Proteomes" id="UP000177080"/>
    </source>
</evidence>
<dbReference type="CDD" id="cd09294">
    <property type="entry name" value="SmpB"/>
    <property type="match status" value="1"/>
</dbReference>
<proteinExistence type="inferred from homology"/>
<comment type="function">
    <text evidence="3">Required for rescue of stalled ribosomes mediated by trans-translation. Binds to transfer-messenger RNA (tmRNA), required for stable association of tmRNA with ribosomes. tmRNA and SmpB together mimic tRNA shape, replacing the anticodon stem-loop with SmpB. tmRNA is encoded by the ssrA gene; the 2 termini fold to resemble tRNA(Ala) and it encodes a 'tag peptide', a short internal open reading frame. During trans-translation Ala-aminoacylated tmRNA acts like a tRNA, entering the A-site of stalled ribosomes, displacing the stalled mRNA. The ribosome then switches to translate the ORF on the tmRNA; the nascent peptide is terminated with the 'tag peptide' encoded by the tmRNA and targeted for degradation. The ribosome is freed to recommence translation, which seems to be the essential function of trans-translation.</text>
</comment>
<accession>A0A1F4Z9U2</accession>
<name>A0A1F4Z9U2_9BACT</name>
<reference evidence="4 5" key="1">
    <citation type="journal article" date="2016" name="Nat. Commun.">
        <title>Thousands of microbial genomes shed light on interconnected biogeochemical processes in an aquifer system.</title>
        <authorList>
            <person name="Anantharaman K."/>
            <person name="Brown C.T."/>
            <person name="Hug L.A."/>
            <person name="Sharon I."/>
            <person name="Castelle C.J."/>
            <person name="Probst A.J."/>
            <person name="Thomas B.C."/>
            <person name="Singh A."/>
            <person name="Wilkins M.J."/>
            <person name="Karaoz U."/>
            <person name="Brodie E.L."/>
            <person name="Williams K.H."/>
            <person name="Hubbard S.S."/>
            <person name="Banfield J.F."/>
        </authorList>
    </citation>
    <scope>NUCLEOTIDE SEQUENCE [LARGE SCALE GENOMIC DNA]</scope>
</reference>
<dbReference type="InterPro" id="IPR000037">
    <property type="entry name" value="SsrA-bd_prot"/>
</dbReference>
<dbReference type="PANTHER" id="PTHR30308:SF2">
    <property type="entry name" value="SSRA-BINDING PROTEIN"/>
    <property type="match status" value="1"/>
</dbReference>
<protein>
    <recommendedName>
        <fullName evidence="3">SsrA-binding protein</fullName>
    </recommendedName>
    <alternativeName>
        <fullName evidence="3">Small protein B</fullName>
    </alternativeName>
</protein>
<evidence type="ECO:0000256" key="2">
    <source>
        <dbReference type="ARBA" id="ARBA00022884"/>
    </source>
</evidence>
<dbReference type="InterPro" id="IPR020081">
    <property type="entry name" value="SsrA-bd_prot_CS"/>
</dbReference>
<evidence type="ECO:0000256" key="3">
    <source>
        <dbReference type="HAMAP-Rule" id="MF_00023"/>
    </source>
</evidence>
<dbReference type="GO" id="GO:0070929">
    <property type="term" value="P:trans-translation"/>
    <property type="evidence" value="ECO:0007669"/>
    <property type="project" value="UniProtKB-UniRule"/>
</dbReference>
<evidence type="ECO:0000256" key="1">
    <source>
        <dbReference type="ARBA" id="ARBA00022490"/>
    </source>
</evidence>
<dbReference type="HAMAP" id="MF_00023">
    <property type="entry name" value="SmpB"/>
    <property type="match status" value="1"/>
</dbReference>
<dbReference type="SUPFAM" id="SSF74982">
    <property type="entry name" value="Small protein B (SmpB)"/>
    <property type="match status" value="1"/>
</dbReference>